<evidence type="ECO:0000313" key="2">
    <source>
        <dbReference type="EMBL" id="EDR11226.1"/>
    </source>
</evidence>
<keyword evidence="3" id="KW-1185">Reference proteome</keyword>
<protein>
    <submittedName>
        <fullName evidence="2">Predicted protein</fullName>
    </submittedName>
</protein>
<dbReference type="Proteomes" id="UP000001194">
    <property type="component" value="Unassembled WGS sequence"/>
</dbReference>
<dbReference type="InterPro" id="IPR029063">
    <property type="entry name" value="SAM-dependent_MTases_sf"/>
</dbReference>
<feature type="domain" description="Methyltransferase type 11" evidence="1">
    <location>
        <begin position="55"/>
        <end position="160"/>
    </location>
</feature>
<dbReference type="SUPFAM" id="SSF53335">
    <property type="entry name" value="S-adenosyl-L-methionine-dependent methyltransferases"/>
    <property type="match status" value="1"/>
</dbReference>
<dbReference type="GO" id="GO:0008757">
    <property type="term" value="F:S-adenosylmethionine-dependent methyltransferase activity"/>
    <property type="evidence" value="ECO:0007669"/>
    <property type="project" value="InterPro"/>
</dbReference>
<dbReference type="CDD" id="cd02440">
    <property type="entry name" value="AdoMet_MTases"/>
    <property type="match status" value="1"/>
</dbReference>
<gene>
    <name evidence="2" type="ORF">LACBIDRAFT_315787</name>
</gene>
<dbReference type="Gene3D" id="3.40.50.150">
    <property type="entry name" value="Vaccinia Virus protein VP39"/>
    <property type="match status" value="1"/>
</dbReference>
<evidence type="ECO:0000259" key="1">
    <source>
        <dbReference type="Pfam" id="PF08241"/>
    </source>
</evidence>
<dbReference type="InterPro" id="IPR013216">
    <property type="entry name" value="Methyltransf_11"/>
</dbReference>
<organism evidence="3">
    <name type="scientific">Laccaria bicolor (strain S238N-H82 / ATCC MYA-4686)</name>
    <name type="common">Bicoloured deceiver</name>
    <name type="synonym">Laccaria laccata var. bicolor</name>
    <dbReference type="NCBI Taxonomy" id="486041"/>
    <lineage>
        <taxon>Eukaryota</taxon>
        <taxon>Fungi</taxon>
        <taxon>Dikarya</taxon>
        <taxon>Basidiomycota</taxon>
        <taxon>Agaricomycotina</taxon>
        <taxon>Agaricomycetes</taxon>
        <taxon>Agaricomycetidae</taxon>
        <taxon>Agaricales</taxon>
        <taxon>Agaricineae</taxon>
        <taxon>Hydnangiaceae</taxon>
        <taxon>Laccaria</taxon>
    </lineage>
</organism>
<evidence type="ECO:0000313" key="3">
    <source>
        <dbReference type="Proteomes" id="UP000001194"/>
    </source>
</evidence>
<dbReference type="InParanoid" id="B0D365"/>
<dbReference type="HOGENOM" id="CLU_072385_0_0_1"/>
<dbReference type="InterPro" id="IPR050508">
    <property type="entry name" value="Methyltransf_Superfamily"/>
</dbReference>
<dbReference type="OrthoDB" id="66144at2759"/>
<dbReference type="Pfam" id="PF08241">
    <property type="entry name" value="Methyltransf_11"/>
    <property type="match status" value="1"/>
</dbReference>
<dbReference type="GeneID" id="6073687"/>
<name>B0D365_LACBS</name>
<accession>B0D365</accession>
<proteinExistence type="predicted"/>
<reference evidence="2 3" key="1">
    <citation type="journal article" date="2008" name="Nature">
        <title>The genome of Laccaria bicolor provides insights into mycorrhizal symbiosis.</title>
        <authorList>
            <person name="Martin F."/>
            <person name="Aerts A."/>
            <person name="Ahren D."/>
            <person name="Brun A."/>
            <person name="Danchin E.G.J."/>
            <person name="Duchaussoy F."/>
            <person name="Gibon J."/>
            <person name="Kohler A."/>
            <person name="Lindquist E."/>
            <person name="Pereda V."/>
            <person name="Salamov A."/>
            <person name="Shapiro H.J."/>
            <person name="Wuyts J."/>
            <person name="Blaudez D."/>
            <person name="Buee M."/>
            <person name="Brokstein P."/>
            <person name="Canbaeck B."/>
            <person name="Cohen D."/>
            <person name="Courty P.E."/>
            <person name="Coutinho P.M."/>
            <person name="Delaruelle C."/>
            <person name="Detter J.C."/>
            <person name="Deveau A."/>
            <person name="DiFazio S."/>
            <person name="Duplessis S."/>
            <person name="Fraissinet-Tachet L."/>
            <person name="Lucic E."/>
            <person name="Frey-Klett P."/>
            <person name="Fourrey C."/>
            <person name="Feussner I."/>
            <person name="Gay G."/>
            <person name="Grimwood J."/>
            <person name="Hoegger P.J."/>
            <person name="Jain P."/>
            <person name="Kilaru S."/>
            <person name="Labbe J."/>
            <person name="Lin Y.C."/>
            <person name="Legue V."/>
            <person name="Le Tacon F."/>
            <person name="Marmeisse R."/>
            <person name="Melayah D."/>
            <person name="Montanini B."/>
            <person name="Muratet M."/>
            <person name="Nehls U."/>
            <person name="Niculita-Hirzel H."/>
            <person name="Oudot-Le Secq M.P."/>
            <person name="Peter M."/>
            <person name="Quesneville H."/>
            <person name="Rajashekar B."/>
            <person name="Reich M."/>
            <person name="Rouhier N."/>
            <person name="Schmutz J."/>
            <person name="Yin T."/>
            <person name="Chalot M."/>
            <person name="Henrissat B."/>
            <person name="Kuees U."/>
            <person name="Lucas S."/>
            <person name="Van de Peer Y."/>
            <person name="Podila G.K."/>
            <person name="Polle A."/>
            <person name="Pukkila P.J."/>
            <person name="Richardson P.M."/>
            <person name="Rouze P."/>
            <person name="Sanders I.R."/>
            <person name="Stajich J.E."/>
            <person name="Tunlid A."/>
            <person name="Tuskan G."/>
            <person name="Grigoriev I.V."/>
        </authorList>
    </citation>
    <scope>NUCLEOTIDE SEQUENCE [LARGE SCALE GENOMIC DNA]</scope>
    <source>
        <strain evidence="3">S238N-H82 / ATCC MYA-4686</strain>
    </source>
</reference>
<sequence>MSATSTIIIPTTAFYDAWATTYDTDGNVLQHLDSAAFKDITPLLFSVLQKPVRLLDLGCGTGRNTTKLRGLLPPGSTLYAVDGSEGMLAQARASMPGEPSGQVEVKWGLLDFTRQQADLDAFIDSAPVDVVISTLVVEHVMLDQFFAVVARILKVGGWAWVTGMHPDMGQSRAGFRRDDGVKVHGISYIHGLEETIVAAKNAGLKLVGNVKERGVDDEFAVQELGERAEKWVGKRLHVGMLLERVL</sequence>
<dbReference type="KEGG" id="lbc:LACBIDRAFT_315787"/>
<dbReference type="STRING" id="486041.B0D365"/>
<dbReference type="RefSeq" id="XP_001878527.1">
    <property type="nucleotide sequence ID" value="XM_001878492.1"/>
</dbReference>
<dbReference type="EMBL" id="DS547096">
    <property type="protein sequence ID" value="EDR11226.1"/>
    <property type="molecule type" value="Genomic_DNA"/>
</dbReference>
<dbReference type="AlphaFoldDB" id="B0D365"/>
<dbReference type="PANTHER" id="PTHR42912">
    <property type="entry name" value="METHYLTRANSFERASE"/>
    <property type="match status" value="1"/>
</dbReference>